<gene>
    <name evidence="2" type="ORF">UV10_C0009G0007</name>
</gene>
<dbReference type="Gene3D" id="3.30.420.40">
    <property type="match status" value="1"/>
</dbReference>
<dbReference type="PANTHER" id="PTHR18964:SF149">
    <property type="entry name" value="BIFUNCTIONAL UDP-N-ACETYLGLUCOSAMINE 2-EPIMERASE_N-ACETYLMANNOSAMINE KINASE"/>
    <property type="match status" value="1"/>
</dbReference>
<sequence>MLYYLGMVKYTIGIDIGGRKNIRGIGCGIGGALDLKKRIILSWSNIKFLDGFNIKNWLKKRFNYEIRIDNDARCFLRGEYLFGAGRGYKNLVGITLGTGVGGGLLLTAK</sequence>
<dbReference type="InterPro" id="IPR000600">
    <property type="entry name" value="ROK"/>
</dbReference>
<comment type="similarity">
    <text evidence="1">Belongs to the ROK (NagC/XylR) family.</text>
</comment>
<accession>A0A0G0ZBH1</accession>
<reference evidence="2 3" key="1">
    <citation type="journal article" date="2015" name="Nature">
        <title>rRNA introns, odd ribosomes, and small enigmatic genomes across a large radiation of phyla.</title>
        <authorList>
            <person name="Brown C.T."/>
            <person name="Hug L.A."/>
            <person name="Thomas B.C."/>
            <person name="Sharon I."/>
            <person name="Castelle C.J."/>
            <person name="Singh A."/>
            <person name="Wilkins M.J."/>
            <person name="Williams K.H."/>
            <person name="Banfield J.F."/>
        </authorList>
    </citation>
    <scope>NUCLEOTIDE SEQUENCE [LARGE SCALE GENOMIC DNA]</scope>
</reference>
<dbReference type="InterPro" id="IPR043129">
    <property type="entry name" value="ATPase_NBD"/>
</dbReference>
<dbReference type="Proteomes" id="UP000034951">
    <property type="component" value="Unassembled WGS sequence"/>
</dbReference>
<comment type="caution">
    <text evidence="2">The sequence shown here is derived from an EMBL/GenBank/DDBJ whole genome shotgun (WGS) entry which is preliminary data.</text>
</comment>
<dbReference type="CDD" id="cd23763">
    <property type="entry name" value="ASKHA_ATPase_ROK"/>
    <property type="match status" value="1"/>
</dbReference>
<protein>
    <submittedName>
        <fullName evidence="2">ROK family protein</fullName>
    </submittedName>
</protein>
<dbReference type="Pfam" id="PF00480">
    <property type="entry name" value="ROK"/>
    <property type="match status" value="1"/>
</dbReference>
<evidence type="ECO:0000313" key="2">
    <source>
        <dbReference type="EMBL" id="KKS46004.1"/>
    </source>
</evidence>
<dbReference type="EMBL" id="LCDE01000009">
    <property type="protein sequence ID" value="KKS46004.1"/>
    <property type="molecule type" value="Genomic_DNA"/>
</dbReference>
<evidence type="ECO:0000256" key="1">
    <source>
        <dbReference type="ARBA" id="ARBA00006479"/>
    </source>
</evidence>
<dbReference type="SUPFAM" id="SSF53067">
    <property type="entry name" value="Actin-like ATPase domain"/>
    <property type="match status" value="1"/>
</dbReference>
<proteinExistence type="inferred from homology"/>
<dbReference type="PANTHER" id="PTHR18964">
    <property type="entry name" value="ROK (REPRESSOR, ORF, KINASE) FAMILY"/>
    <property type="match status" value="1"/>
</dbReference>
<name>A0A0G0ZBH1_9BACT</name>
<organism evidence="2 3">
    <name type="scientific">Candidatus Azambacteria bacterium GW2011_GWA1_42_19</name>
    <dbReference type="NCBI Taxonomy" id="1618609"/>
    <lineage>
        <taxon>Bacteria</taxon>
        <taxon>Candidatus Azamiibacteriota</taxon>
    </lineage>
</organism>
<dbReference type="AlphaFoldDB" id="A0A0G0ZBH1"/>
<evidence type="ECO:0000313" key="3">
    <source>
        <dbReference type="Proteomes" id="UP000034951"/>
    </source>
</evidence>